<protein>
    <submittedName>
        <fullName evidence="10">Chymotrypsin-like protease 1</fullName>
    </submittedName>
</protein>
<evidence type="ECO:0000256" key="2">
    <source>
        <dbReference type="ARBA" id="ARBA00022692"/>
    </source>
</evidence>
<dbReference type="PROSITE" id="PS50024">
    <property type="entry name" value="SEA"/>
    <property type="match status" value="1"/>
</dbReference>
<feature type="domain" description="Peptidase S1" evidence="9">
    <location>
        <begin position="223"/>
        <end position="450"/>
    </location>
</feature>
<evidence type="ECO:0000259" key="8">
    <source>
        <dbReference type="PROSITE" id="PS50024"/>
    </source>
</evidence>
<evidence type="ECO:0000256" key="3">
    <source>
        <dbReference type="ARBA" id="ARBA00022968"/>
    </source>
</evidence>
<comment type="similarity">
    <text evidence="7">Belongs to the peptidase S1 family. CLIP subfamily.</text>
</comment>
<keyword evidence="11" id="KW-1185">Reference proteome</keyword>
<keyword evidence="4" id="KW-1133">Transmembrane helix</keyword>
<gene>
    <name evidence="10" type="ORF">PECUL_23A060583</name>
</gene>
<organism evidence="10 11">
    <name type="scientific">Pelobates cultripes</name>
    <name type="common">Western spadefoot toad</name>
    <dbReference type="NCBI Taxonomy" id="61616"/>
    <lineage>
        <taxon>Eukaryota</taxon>
        <taxon>Metazoa</taxon>
        <taxon>Chordata</taxon>
        <taxon>Craniata</taxon>
        <taxon>Vertebrata</taxon>
        <taxon>Euteleostomi</taxon>
        <taxon>Amphibia</taxon>
        <taxon>Batrachia</taxon>
        <taxon>Anura</taxon>
        <taxon>Pelobatoidea</taxon>
        <taxon>Pelobatidae</taxon>
        <taxon>Pelobates</taxon>
    </lineage>
</organism>
<dbReference type="SMART" id="SM00020">
    <property type="entry name" value="Tryp_SPc"/>
    <property type="match status" value="1"/>
</dbReference>
<dbReference type="InterPro" id="IPR000082">
    <property type="entry name" value="SEA_dom"/>
</dbReference>
<keyword evidence="10" id="KW-0378">Hydrolase</keyword>
<dbReference type="PROSITE" id="PS50240">
    <property type="entry name" value="TRYPSIN_DOM"/>
    <property type="match status" value="1"/>
</dbReference>
<dbReference type="InterPro" id="IPR043504">
    <property type="entry name" value="Peptidase_S1_PA_chymotrypsin"/>
</dbReference>
<evidence type="ECO:0000256" key="5">
    <source>
        <dbReference type="ARBA" id="ARBA00023136"/>
    </source>
</evidence>
<keyword evidence="6" id="KW-1015">Disulfide bond</keyword>
<evidence type="ECO:0000256" key="7">
    <source>
        <dbReference type="ARBA" id="ARBA00024195"/>
    </source>
</evidence>
<dbReference type="Gene3D" id="2.40.10.10">
    <property type="entry name" value="Trypsin-like serine proteases"/>
    <property type="match status" value="1"/>
</dbReference>
<dbReference type="FunFam" id="2.40.10.10:FF:000068">
    <property type="entry name" value="transmembrane protease serine 2"/>
    <property type="match status" value="1"/>
</dbReference>
<dbReference type="InterPro" id="IPR036364">
    <property type="entry name" value="SEA_dom_sf"/>
</dbReference>
<dbReference type="Pfam" id="PF00089">
    <property type="entry name" value="Trypsin"/>
    <property type="match status" value="1"/>
</dbReference>
<reference evidence="10" key="1">
    <citation type="submission" date="2022-03" db="EMBL/GenBank/DDBJ databases">
        <authorList>
            <person name="Alioto T."/>
            <person name="Alioto T."/>
            <person name="Gomez Garrido J."/>
        </authorList>
    </citation>
    <scope>NUCLEOTIDE SEQUENCE</scope>
</reference>
<name>A0AAD1R3Q8_PELCU</name>
<dbReference type="InterPro" id="IPR051487">
    <property type="entry name" value="Ser/Thr_Proteases_Immune/Dev"/>
</dbReference>
<comment type="subcellular location">
    <subcellularLocation>
        <location evidence="1">Membrane</location>
        <topology evidence="1">Single-pass type II membrane protein</topology>
    </subcellularLocation>
</comment>
<evidence type="ECO:0000256" key="6">
    <source>
        <dbReference type="ARBA" id="ARBA00023157"/>
    </source>
</evidence>
<dbReference type="GO" id="GO:0016020">
    <property type="term" value="C:membrane"/>
    <property type="evidence" value="ECO:0007669"/>
    <property type="project" value="UniProtKB-SubCell"/>
</dbReference>
<dbReference type="Proteomes" id="UP001295444">
    <property type="component" value="Chromosome 01"/>
</dbReference>
<accession>A0AAD1R3Q8</accession>
<dbReference type="EMBL" id="OW240912">
    <property type="protein sequence ID" value="CAH2222542.1"/>
    <property type="molecule type" value="Genomic_DNA"/>
</dbReference>
<evidence type="ECO:0000313" key="11">
    <source>
        <dbReference type="Proteomes" id="UP001295444"/>
    </source>
</evidence>
<dbReference type="Pfam" id="PF01390">
    <property type="entry name" value="SEA"/>
    <property type="match status" value="1"/>
</dbReference>
<dbReference type="Gene3D" id="3.30.70.960">
    <property type="entry name" value="SEA domain"/>
    <property type="match status" value="1"/>
</dbReference>
<dbReference type="GO" id="GO:0006508">
    <property type="term" value="P:proteolysis"/>
    <property type="evidence" value="ECO:0007669"/>
    <property type="project" value="UniProtKB-KW"/>
</dbReference>
<dbReference type="PANTHER" id="PTHR24256">
    <property type="entry name" value="TRYPTASE-RELATED"/>
    <property type="match status" value="1"/>
</dbReference>
<dbReference type="AlphaFoldDB" id="A0AAD1R3Q8"/>
<keyword evidence="10" id="KW-0645">Protease</keyword>
<evidence type="ECO:0000256" key="4">
    <source>
        <dbReference type="ARBA" id="ARBA00022989"/>
    </source>
</evidence>
<dbReference type="InterPro" id="IPR009003">
    <property type="entry name" value="Peptidase_S1_PA"/>
</dbReference>
<evidence type="ECO:0000256" key="1">
    <source>
        <dbReference type="ARBA" id="ARBA00004606"/>
    </source>
</evidence>
<feature type="domain" description="SEA" evidence="8">
    <location>
        <begin position="113"/>
        <end position="229"/>
    </location>
</feature>
<keyword evidence="3" id="KW-0735">Signal-anchor</keyword>
<keyword evidence="2" id="KW-0812">Transmembrane</keyword>
<keyword evidence="5" id="KW-0472">Membrane</keyword>
<proteinExistence type="inferred from homology"/>
<evidence type="ECO:0000259" key="9">
    <source>
        <dbReference type="PROSITE" id="PS50240"/>
    </source>
</evidence>
<evidence type="ECO:0000313" key="10">
    <source>
        <dbReference type="EMBL" id="CAH2222542.1"/>
    </source>
</evidence>
<dbReference type="InterPro" id="IPR001254">
    <property type="entry name" value="Trypsin_dom"/>
</dbReference>
<sequence length="451" mass="48402">MAFMTMADKKDPQNDEKKRKKRKGCCCACCTSCCFCCIEFLSGFILLLIVAGLVLCARIFLEFPVILNGFGHTFNFSSYAVSAITSESSSTYLLGSACGLCIGNTDPTHCNNTYRVYMGSFKLLNELYQTQYNDTSNTGFQVEAKRIGKMLKRIFNSSLVKPYSNASTFLISPDPFTAHVQLLFCNDSAADYVINGDAVAQVLKSFNGSLGDMNITMDTNSVVMGGEAPCPTSLGLGQTWPWQSVIQQGQTPICIGSLLAAFWVLVPASCVSKRDVSLLSVTLGPSYSANTVWKVANIIQHPNYTASPLTNDIALVLLSTPALFSSTIMPICLPQTMENPALGTLCSMNNGNISDALSTAGLVIMAGTVTSGVTCLTTSQNGITYISPTFTMASLIQVDVGSTLVCMGTNKAVYLQGITSSQQKSTSLNSSCVNYINIGPAIDWIKTYIID</sequence>
<dbReference type="SUPFAM" id="SSF82671">
    <property type="entry name" value="SEA domain"/>
    <property type="match status" value="1"/>
</dbReference>
<dbReference type="GO" id="GO:0004252">
    <property type="term" value="F:serine-type endopeptidase activity"/>
    <property type="evidence" value="ECO:0007669"/>
    <property type="project" value="InterPro"/>
</dbReference>
<dbReference type="SUPFAM" id="SSF50494">
    <property type="entry name" value="Trypsin-like serine proteases"/>
    <property type="match status" value="1"/>
</dbReference>